<reference evidence="5 6" key="1">
    <citation type="submission" date="2018-08" db="EMBL/GenBank/DDBJ databases">
        <title>Lysinibacillus sp. YLB-03 draft genome sequence.</title>
        <authorList>
            <person name="Yu L."/>
        </authorList>
    </citation>
    <scope>NUCLEOTIDE SEQUENCE [LARGE SCALE GENOMIC DNA]</scope>
    <source>
        <strain evidence="5 6">YLB-03</strain>
    </source>
</reference>
<dbReference type="Pfam" id="PF07729">
    <property type="entry name" value="FCD"/>
    <property type="match status" value="1"/>
</dbReference>
<sequence length="223" mass="25542">MSIDNLKDIKRKTLSTIVYEDLKTAIINGEIEPGTQLKENEIGQQLNVSATPVREAFRRLASEGLIKIIPWRGAIVQSFNEKEMEDVYACRESLEVLVIQLAIDNIDEVGLQQLEELVDQSLETIDATEFYEINTSIHNVLLKYANNQMLEKLLSQISEIVLHDRNFSSYSLIRKQEIYQEHKDIIEAVAEKDVAKAESAIRTHIRNGFNYIKSYKKIEGNSN</sequence>
<dbReference type="AlphaFoldDB" id="A0A396S6F7"/>
<dbReference type="GO" id="GO:0003700">
    <property type="term" value="F:DNA-binding transcription factor activity"/>
    <property type="evidence" value="ECO:0007669"/>
    <property type="project" value="InterPro"/>
</dbReference>
<dbReference type="GO" id="GO:0003677">
    <property type="term" value="F:DNA binding"/>
    <property type="evidence" value="ECO:0007669"/>
    <property type="project" value="UniProtKB-KW"/>
</dbReference>
<dbReference type="Pfam" id="PF00392">
    <property type="entry name" value="GntR"/>
    <property type="match status" value="1"/>
</dbReference>
<dbReference type="Proteomes" id="UP000265692">
    <property type="component" value="Unassembled WGS sequence"/>
</dbReference>
<proteinExistence type="predicted"/>
<dbReference type="InterPro" id="IPR000524">
    <property type="entry name" value="Tscrpt_reg_HTH_GntR"/>
</dbReference>
<evidence type="ECO:0000259" key="4">
    <source>
        <dbReference type="PROSITE" id="PS50949"/>
    </source>
</evidence>
<dbReference type="PANTHER" id="PTHR43537">
    <property type="entry name" value="TRANSCRIPTIONAL REGULATOR, GNTR FAMILY"/>
    <property type="match status" value="1"/>
</dbReference>
<dbReference type="CDD" id="cd07377">
    <property type="entry name" value="WHTH_GntR"/>
    <property type="match status" value="1"/>
</dbReference>
<keyword evidence="3" id="KW-0804">Transcription</keyword>
<feature type="domain" description="HTH gntR-type" evidence="4">
    <location>
        <begin position="12"/>
        <end position="79"/>
    </location>
</feature>
<evidence type="ECO:0000256" key="2">
    <source>
        <dbReference type="ARBA" id="ARBA00023125"/>
    </source>
</evidence>
<keyword evidence="6" id="KW-1185">Reference proteome</keyword>
<comment type="caution">
    <text evidence="5">The sequence shown here is derived from an EMBL/GenBank/DDBJ whole genome shotgun (WGS) entry which is preliminary data.</text>
</comment>
<protein>
    <submittedName>
        <fullName evidence="5">GntR family transcriptional regulator</fullName>
    </submittedName>
</protein>
<keyword evidence="2" id="KW-0238">DNA-binding</keyword>
<organism evidence="5 6">
    <name type="scientific">Ureibacillus yapensis</name>
    <dbReference type="NCBI Taxonomy" id="2304605"/>
    <lineage>
        <taxon>Bacteria</taxon>
        <taxon>Bacillati</taxon>
        <taxon>Bacillota</taxon>
        <taxon>Bacilli</taxon>
        <taxon>Bacillales</taxon>
        <taxon>Caryophanaceae</taxon>
        <taxon>Ureibacillus</taxon>
    </lineage>
</organism>
<dbReference type="SMART" id="SM00345">
    <property type="entry name" value="HTH_GNTR"/>
    <property type="match status" value="1"/>
</dbReference>
<dbReference type="SMART" id="SM00895">
    <property type="entry name" value="FCD"/>
    <property type="match status" value="1"/>
</dbReference>
<dbReference type="EMBL" id="QWEI01000006">
    <property type="protein sequence ID" value="RHW35901.1"/>
    <property type="molecule type" value="Genomic_DNA"/>
</dbReference>
<dbReference type="PANTHER" id="PTHR43537:SF24">
    <property type="entry name" value="GLUCONATE OPERON TRANSCRIPTIONAL REPRESSOR"/>
    <property type="match status" value="1"/>
</dbReference>
<dbReference type="InterPro" id="IPR036390">
    <property type="entry name" value="WH_DNA-bd_sf"/>
</dbReference>
<dbReference type="SUPFAM" id="SSF46785">
    <property type="entry name" value="Winged helix' DNA-binding domain"/>
    <property type="match status" value="1"/>
</dbReference>
<evidence type="ECO:0000313" key="6">
    <source>
        <dbReference type="Proteomes" id="UP000265692"/>
    </source>
</evidence>
<dbReference type="InterPro" id="IPR011711">
    <property type="entry name" value="GntR_C"/>
</dbReference>
<dbReference type="PROSITE" id="PS50949">
    <property type="entry name" value="HTH_GNTR"/>
    <property type="match status" value="1"/>
</dbReference>
<dbReference type="Gene3D" id="1.20.120.530">
    <property type="entry name" value="GntR ligand-binding domain-like"/>
    <property type="match status" value="1"/>
</dbReference>
<dbReference type="RefSeq" id="WP_118876720.1">
    <property type="nucleotide sequence ID" value="NZ_QWEI01000006.1"/>
</dbReference>
<evidence type="ECO:0000313" key="5">
    <source>
        <dbReference type="EMBL" id="RHW35901.1"/>
    </source>
</evidence>
<evidence type="ECO:0000256" key="3">
    <source>
        <dbReference type="ARBA" id="ARBA00023163"/>
    </source>
</evidence>
<dbReference type="Gene3D" id="1.10.10.10">
    <property type="entry name" value="Winged helix-like DNA-binding domain superfamily/Winged helix DNA-binding domain"/>
    <property type="match status" value="1"/>
</dbReference>
<keyword evidence="1" id="KW-0805">Transcription regulation</keyword>
<dbReference type="InterPro" id="IPR036388">
    <property type="entry name" value="WH-like_DNA-bd_sf"/>
</dbReference>
<dbReference type="InterPro" id="IPR008920">
    <property type="entry name" value="TF_FadR/GntR_C"/>
</dbReference>
<gene>
    <name evidence="5" type="ORF">D1B33_12465</name>
</gene>
<name>A0A396S6F7_9BACL</name>
<evidence type="ECO:0000256" key="1">
    <source>
        <dbReference type="ARBA" id="ARBA00023015"/>
    </source>
</evidence>
<dbReference type="OrthoDB" id="574518at2"/>
<dbReference type="SUPFAM" id="SSF48008">
    <property type="entry name" value="GntR ligand-binding domain-like"/>
    <property type="match status" value="1"/>
</dbReference>
<accession>A0A396S6F7</accession>